<comment type="caution">
    <text evidence="3">The sequence shown here is derived from an EMBL/GenBank/DDBJ whole genome shotgun (WGS) entry which is preliminary data.</text>
</comment>
<dbReference type="PANTHER" id="PTHR23088:SF27">
    <property type="entry name" value="DEAMINATED GLUTATHIONE AMIDASE"/>
    <property type="match status" value="1"/>
</dbReference>
<dbReference type="CDD" id="cd07572">
    <property type="entry name" value="nit"/>
    <property type="match status" value="1"/>
</dbReference>
<dbReference type="Gene3D" id="3.60.110.10">
    <property type="entry name" value="Carbon-nitrogen hydrolase"/>
    <property type="match status" value="1"/>
</dbReference>
<dbReference type="InterPro" id="IPR003010">
    <property type="entry name" value="C-N_Hydrolase"/>
</dbReference>
<dbReference type="Pfam" id="PF00795">
    <property type="entry name" value="CN_hydrolase"/>
    <property type="match status" value="1"/>
</dbReference>
<evidence type="ECO:0000259" key="2">
    <source>
        <dbReference type="PROSITE" id="PS50263"/>
    </source>
</evidence>
<organism evidence="3 4">
    <name type="scientific">Cylindrotheca closterium</name>
    <dbReference type="NCBI Taxonomy" id="2856"/>
    <lineage>
        <taxon>Eukaryota</taxon>
        <taxon>Sar</taxon>
        <taxon>Stramenopiles</taxon>
        <taxon>Ochrophyta</taxon>
        <taxon>Bacillariophyta</taxon>
        <taxon>Bacillariophyceae</taxon>
        <taxon>Bacillariophycidae</taxon>
        <taxon>Bacillariales</taxon>
        <taxon>Bacillariaceae</taxon>
        <taxon>Cylindrotheca</taxon>
    </lineage>
</organism>
<dbReference type="GO" id="GO:0016811">
    <property type="term" value="F:hydrolase activity, acting on carbon-nitrogen (but not peptide) bonds, in linear amides"/>
    <property type="evidence" value="ECO:0007669"/>
    <property type="project" value="InterPro"/>
</dbReference>
<dbReference type="InterPro" id="IPR001110">
    <property type="entry name" value="UPF0012_CS"/>
</dbReference>
<dbReference type="AlphaFoldDB" id="A0AAD2JIR5"/>
<dbReference type="EMBL" id="CAKOGP040001869">
    <property type="protein sequence ID" value="CAJ1954336.1"/>
    <property type="molecule type" value="Genomic_DNA"/>
</dbReference>
<dbReference type="InterPro" id="IPR045254">
    <property type="entry name" value="Nit1/2_C-N_Hydrolase"/>
</dbReference>
<dbReference type="InterPro" id="IPR036526">
    <property type="entry name" value="C-N_Hydrolase_sf"/>
</dbReference>
<dbReference type="PANTHER" id="PTHR23088">
    <property type="entry name" value="NITRILASE-RELATED"/>
    <property type="match status" value="1"/>
</dbReference>
<dbReference type="PROSITE" id="PS01227">
    <property type="entry name" value="UPF0012"/>
    <property type="match status" value="1"/>
</dbReference>
<evidence type="ECO:0000256" key="1">
    <source>
        <dbReference type="ARBA" id="ARBA00022801"/>
    </source>
</evidence>
<dbReference type="PROSITE" id="PS50263">
    <property type="entry name" value="CN_HYDROLASE"/>
    <property type="match status" value="1"/>
</dbReference>
<name>A0AAD2JIR5_9STRA</name>
<evidence type="ECO:0000313" key="3">
    <source>
        <dbReference type="EMBL" id="CAJ1954336.1"/>
    </source>
</evidence>
<proteinExistence type="predicted"/>
<keyword evidence="1" id="KW-0378">Hydrolase</keyword>
<gene>
    <name evidence="3" type="ORF">CYCCA115_LOCUS14928</name>
</gene>
<dbReference type="Proteomes" id="UP001295423">
    <property type="component" value="Unassembled WGS sequence"/>
</dbReference>
<reference evidence="3" key="1">
    <citation type="submission" date="2023-08" db="EMBL/GenBank/DDBJ databases">
        <authorList>
            <person name="Audoor S."/>
            <person name="Bilcke G."/>
        </authorList>
    </citation>
    <scope>NUCLEOTIDE SEQUENCE</scope>
</reference>
<keyword evidence="4" id="KW-1185">Reference proteome</keyword>
<feature type="domain" description="CN hydrolase" evidence="2">
    <location>
        <begin position="39"/>
        <end position="340"/>
    </location>
</feature>
<dbReference type="SUPFAM" id="SSF56317">
    <property type="entry name" value="Carbon-nitrogen hydrolase"/>
    <property type="match status" value="1"/>
</dbReference>
<evidence type="ECO:0000313" key="4">
    <source>
        <dbReference type="Proteomes" id="UP001295423"/>
    </source>
</evidence>
<sequence>MMLLKLLLLGNTWWLILVIAVCFQSHFCFAMAPTSAAKKGIAAIAQLKSTSDKLANLASVAECARLARHKKASMLFLPECFGFIGENSDQTLENAEDPSAVDNNTRIQNHESISSFLKSACTETPEALFIPDDGSQISILDGLRTIAKESSLWISGGGMHIGGAPPDETEGSPRVYNTHLILDEKGQIQALYRKIHLFDVSIPGKVELRESKTTAPGTEVVLCDSPLGRLGLTTCYDMRFPELYMELVKRGAQIMLMPSAFTVPTGMAHWHTLLQARAIESQCYVLAAAQVGKHNGKRESFGHSLAVDPWGTILADAGGAKNTSAVDDAPPSIVTCEIDLDAIDNIRRRMPIGMHRDNSKFS</sequence>
<accession>A0AAD2JIR5</accession>
<protein>
    <recommendedName>
        <fullName evidence="2">CN hydrolase domain-containing protein</fullName>
    </recommendedName>
</protein>